<accession>A0AAN7M252</accession>
<dbReference type="InterPro" id="IPR050466">
    <property type="entry name" value="Carboxylest/Gibb_receptor"/>
</dbReference>
<keyword evidence="4" id="KW-1185">Reference proteome</keyword>
<comment type="similarity">
    <text evidence="1">Belongs to the 'GDXG' lipolytic enzyme family.</text>
</comment>
<dbReference type="SUPFAM" id="SSF53474">
    <property type="entry name" value="alpha/beta-Hydrolases"/>
    <property type="match status" value="1"/>
</dbReference>
<reference evidence="3 4" key="1">
    <citation type="journal article" date="2023" name="Hortic Res">
        <title>Pangenome of water caltrop reveals structural variations and asymmetric subgenome divergence after allopolyploidization.</title>
        <authorList>
            <person name="Zhang X."/>
            <person name="Chen Y."/>
            <person name="Wang L."/>
            <person name="Yuan Y."/>
            <person name="Fang M."/>
            <person name="Shi L."/>
            <person name="Lu R."/>
            <person name="Comes H.P."/>
            <person name="Ma Y."/>
            <person name="Chen Y."/>
            <person name="Huang G."/>
            <person name="Zhou Y."/>
            <person name="Zheng Z."/>
            <person name="Qiu Y."/>
        </authorList>
    </citation>
    <scope>NUCLEOTIDE SEQUENCE [LARGE SCALE GENOMIC DNA]</scope>
    <source>
        <strain evidence="3">F231</strain>
    </source>
</reference>
<dbReference type="Proteomes" id="UP001346149">
    <property type="component" value="Unassembled WGS sequence"/>
</dbReference>
<name>A0AAN7M252_TRANT</name>
<evidence type="ECO:0000256" key="1">
    <source>
        <dbReference type="ARBA" id="ARBA00010515"/>
    </source>
</evidence>
<proteinExistence type="inferred from homology"/>
<dbReference type="InterPro" id="IPR029058">
    <property type="entry name" value="AB_hydrolase_fold"/>
</dbReference>
<dbReference type="InterPro" id="IPR013094">
    <property type="entry name" value="AB_hydrolase_3"/>
</dbReference>
<sequence>MDSNHSHVVELAHDFPPFLKIHKDGRPERYRLFGDIHPVHPGLDPATGVNTKDISVPYLPGVTARIFLPVEFSGDRGKLPLLVHYHGGGFCDGSPHDSATHNYLTALVAEASVVAVSIGYRVAPETPLPAAYKDSLMALVWLVGGENPDPWVSEHADLGRIFLAGDSVGANIAHYVAIQAGVSSLTEKTGAKIIGLIIVHPFFGCEDDVQNQLYYYLYPTSPGYDKDPKLNPSVDPDIHRIAAERVLVCVGERDWIKDRGLAYYETLSKSRWGGTVELEEDKGEEHCFHLFKRNETSSLLMKRVAEFVNRA</sequence>
<dbReference type="Gene3D" id="3.40.50.1820">
    <property type="entry name" value="alpha/beta hydrolase"/>
    <property type="match status" value="1"/>
</dbReference>
<dbReference type="GO" id="GO:0016787">
    <property type="term" value="F:hydrolase activity"/>
    <property type="evidence" value="ECO:0007669"/>
    <property type="project" value="InterPro"/>
</dbReference>
<dbReference type="PANTHER" id="PTHR23024">
    <property type="entry name" value="ARYLACETAMIDE DEACETYLASE"/>
    <property type="match status" value="1"/>
</dbReference>
<feature type="domain" description="Alpha/beta hydrolase fold-3" evidence="2">
    <location>
        <begin position="82"/>
        <end position="289"/>
    </location>
</feature>
<evidence type="ECO:0000313" key="4">
    <source>
        <dbReference type="Proteomes" id="UP001346149"/>
    </source>
</evidence>
<dbReference type="PANTHER" id="PTHR23024:SF632">
    <property type="entry name" value="2-HYDROXYISOFLAVANONE DEHYDRATASE-LIKE"/>
    <property type="match status" value="1"/>
</dbReference>
<dbReference type="AlphaFoldDB" id="A0AAN7M252"/>
<dbReference type="EMBL" id="JAXQNO010000011">
    <property type="protein sequence ID" value="KAK4788661.1"/>
    <property type="molecule type" value="Genomic_DNA"/>
</dbReference>
<protein>
    <recommendedName>
        <fullName evidence="2">Alpha/beta hydrolase fold-3 domain-containing protein</fullName>
    </recommendedName>
</protein>
<organism evidence="3 4">
    <name type="scientific">Trapa natans</name>
    <name type="common">Water chestnut</name>
    <dbReference type="NCBI Taxonomy" id="22666"/>
    <lineage>
        <taxon>Eukaryota</taxon>
        <taxon>Viridiplantae</taxon>
        <taxon>Streptophyta</taxon>
        <taxon>Embryophyta</taxon>
        <taxon>Tracheophyta</taxon>
        <taxon>Spermatophyta</taxon>
        <taxon>Magnoliopsida</taxon>
        <taxon>eudicotyledons</taxon>
        <taxon>Gunneridae</taxon>
        <taxon>Pentapetalae</taxon>
        <taxon>rosids</taxon>
        <taxon>malvids</taxon>
        <taxon>Myrtales</taxon>
        <taxon>Lythraceae</taxon>
        <taxon>Trapa</taxon>
    </lineage>
</organism>
<gene>
    <name evidence="3" type="ORF">SAY86_019980</name>
</gene>
<comment type="caution">
    <text evidence="3">The sequence shown here is derived from an EMBL/GenBank/DDBJ whole genome shotgun (WGS) entry which is preliminary data.</text>
</comment>
<evidence type="ECO:0000259" key="2">
    <source>
        <dbReference type="Pfam" id="PF07859"/>
    </source>
</evidence>
<evidence type="ECO:0000313" key="3">
    <source>
        <dbReference type="EMBL" id="KAK4788661.1"/>
    </source>
</evidence>
<dbReference type="Pfam" id="PF07859">
    <property type="entry name" value="Abhydrolase_3"/>
    <property type="match status" value="1"/>
</dbReference>